<dbReference type="Gene3D" id="3.40.50.2300">
    <property type="match status" value="2"/>
</dbReference>
<dbReference type="InterPro" id="IPR028082">
    <property type="entry name" value="Peripla_BP_I"/>
</dbReference>
<dbReference type="SUPFAM" id="SSF53822">
    <property type="entry name" value="Periplasmic binding protein-like I"/>
    <property type="match status" value="1"/>
</dbReference>
<dbReference type="STRING" id="670482.SAMN04488542_102195"/>
<keyword evidence="2" id="KW-0805">Transcription regulation</keyword>
<gene>
    <name evidence="6" type="ORF">SAMN04488542_102195</name>
</gene>
<dbReference type="GO" id="GO:0003700">
    <property type="term" value="F:DNA-binding transcription factor activity"/>
    <property type="evidence" value="ECO:0007669"/>
    <property type="project" value="TreeGrafter"/>
</dbReference>
<dbReference type="InterPro" id="IPR000843">
    <property type="entry name" value="HTH_LacI"/>
</dbReference>
<dbReference type="Proteomes" id="UP000198972">
    <property type="component" value="Unassembled WGS sequence"/>
</dbReference>
<dbReference type="PANTHER" id="PTHR30146">
    <property type="entry name" value="LACI-RELATED TRANSCRIPTIONAL REPRESSOR"/>
    <property type="match status" value="1"/>
</dbReference>
<evidence type="ECO:0000313" key="7">
    <source>
        <dbReference type="Proteomes" id="UP000198972"/>
    </source>
</evidence>
<evidence type="ECO:0000256" key="1">
    <source>
        <dbReference type="ARBA" id="ARBA00022491"/>
    </source>
</evidence>
<evidence type="ECO:0000259" key="5">
    <source>
        <dbReference type="PROSITE" id="PS50932"/>
    </source>
</evidence>
<protein>
    <submittedName>
        <fullName evidence="6">Transcriptional regulator, LacI family</fullName>
    </submittedName>
</protein>
<feature type="domain" description="HTH lacI-type" evidence="5">
    <location>
        <begin position="1"/>
        <end position="42"/>
    </location>
</feature>
<dbReference type="EMBL" id="FNBG01000002">
    <property type="protein sequence ID" value="SDE80619.1"/>
    <property type="molecule type" value="Genomic_DNA"/>
</dbReference>
<keyword evidence="1" id="KW-0678">Repressor</keyword>
<name>A0A1G7FXM5_9BACL</name>
<evidence type="ECO:0000256" key="4">
    <source>
        <dbReference type="ARBA" id="ARBA00023163"/>
    </source>
</evidence>
<keyword evidence="7" id="KW-1185">Reference proteome</keyword>
<keyword evidence="3" id="KW-0238">DNA-binding</keyword>
<evidence type="ECO:0000256" key="3">
    <source>
        <dbReference type="ARBA" id="ARBA00023125"/>
    </source>
</evidence>
<dbReference type="CDD" id="cd01392">
    <property type="entry name" value="HTH_LacI"/>
    <property type="match status" value="1"/>
</dbReference>
<dbReference type="InterPro" id="IPR046335">
    <property type="entry name" value="LacI/GalR-like_sensor"/>
</dbReference>
<dbReference type="CDD" id="cd19974">
    <property type="entry name" value="PBP1_LacI-like"/>
    <property type="match status" value="1"/>
</dbReference>
<organism evidence="6 7">
    <name type="scientific">Fontibacillus panacisegetis</name>
    <dbReference type="NCBI Taxonomy" id="670482"/>
    <lineage>
        <taxon>Bacteria</taxon>
        <taxon>Bacillati</taxon>
        <taxon>Bacillota</taxon>
        <taxon>Bacilli</taxon>
        <taxon>Bacillales</taxon>
        <taxon>Paenibacillaceae</taxon>
        <taxon>Fontibacillus</taxon>
    </lineage>
</organism>
<dbReference type="Pfam" id="PF13377">
    <property type="entry name" value="Peripla_BP_3"/>
    <property type="match status" value="1"/>
</dbReference>
<dbReference type="Gene3D" id="1.10.260.40">
    <property type="entry name" value="lambda repressor-like DNA-binding domains"/>
    <property type="match status" value="1"/>
</dbReference>
<dbReference type="AlphaFoldDB" id="A0A1G7FXM5"/>
<sequence length="349" mass="38482">MQQIADHLGVSKFVVSKALSGKGGVNEHTKSRVIQAASQLGYFTQKNAYIKNKTAEQQMTLSPAGKQSVIVLMPNIRFQTKDSLYWGKIMEGISQELEQNGLGMVIVSESRADHFIHVLNPEGILGMIGVGQIESQLLLEVHRLGIPMVLVDHEDDLIPTDTVFANNMDTTARLCNHLIGLGHTRLHFIGDVHFSRSFRDRWGGFREALEQNGLQVPPPRNPMLAINGVDSGEFLTEEFESWIVEQRNKEDIPTALICANDFIAISVTAVLSKHGICVPEGISVTGFDNIDDSYRSQPALTTVHVPKEAMGQRAVKKLLERIQSSELAIEKILVSAELVHRESTSAPSA</sequence>
<dbReference type="SMART" id="SM00354">
    <property type="entry name" value="HTH_LACI"/>
    <property type="match status" value="1"/>
</dbReference>
<proteinExistence type="predicted"/>
<dbReference type="PROSITE" id="PS50932">
    <property type="entry name" value="HTH_LACI_2"/>
    <property type="match status" value="1"/>
</dbReference>
<dbReference type="OrthoDB" id="2026446at2"/>
<dbReference type="Pfam" id="PF00356">
    <property type="entry name" value="LacI"/>
    <property type="match status" value="1"/>
</dbReference>
<reference evidence="6 7" key="1">
    <citation type="submission" date="2016-10" db="EMBL/GenBank/DDBJ databases">
        <authorList>
            <person name="de Groot N.N."/>
        </authorList>
    </citation>
    <scope>NUCLEOTIDE SEQUENCE [LARGE SCALE GENOMIC DNA]</scope>
    <source>
        <strain evidence="6 7">DSM 28129</strain>
    </source>
</reference>
<keyword evidence="4" id="KW-0804">Transcription</keyword>
<dbReference type="InterPro" id="IPR010982">
    <property type="entry name" value="Lambda_DNA-bd_dom_sf"/>
</dbReference>
<dbReference type="GO" id="GO:0000976">
    <property type="term" value="F:transcription cis-regulatory region binding"/>
    <property type="evidence" value="ECO:0007669"/>
    <property type="project" value="TreeGrafter"/>
</dbReference>
<dbReference type="SUPFAM" id="SSF47413">
    <property type="entry name" value="lambda repressor-like DNA-binding domains"/>
    <property type="match status" value="1"/>
</dbReference>
<evidence type="ECO:0000313" key="6">
    <source>
        <dbReference type="EMBL" id="SDE80619.1"/>
    </source>
</evidence>
<accession>A0A1G7FXM5</accession>
<dbReference type="PANTHER" id="PTHR30146:SF148">
    <property type="entry name" value="HTH-TYPE TRANSCRIPTIONAL REPRESSOR PURR-RELATED"/>
    <property type="match status" value="1"/>
</dbReference>
<evidence type="ECO:0000256" key="2">
    <source>
        <dbReference type="ARBA" id="ARBA00023015"/>
    </source>
</evidence>